<evidence type="ECO:0000313" key="2">
    <source>
        <dbReference type="EMBL" id="GIX62406.1"/>
    </source>
</evidence>
<dbReference type="GeneID" id="94193887"/>
<accession>A0AAV4LRF8</accession>
<proteinExistence type="predicted"/>
<dbReference type="Proteomes" id="UP001497744">
    <property type="component" value="Unassembled WGS sequence"/>
</dbReference>
<dbReference type="AlphaFoldDB" id="A0AAV4LRF8"/>
<protein>
    <submittedName>
        <fullName evidence="2">Variant erythrocyte surface antigen-1 family protein</fullName>
    </submittedName>
</protein>
<dbReference type="EMBL" id="BPLF01000002">
    <property type="protein sequence ID" value="GIX62406.1"/>
    <property type="molecule type" value="Genomic_DNA"/>
</dbReference>
<comment type="caution">
    <text evidence="2">The sequence shown here is derived from an EMBL/GenBank/DDBJ whole genome shotgun (WGS) entry which is preliminary data.</text>
</comment>
<evidence type="ECO:0000256" key="1">
    <source>
        <dbReference type="SAM" id="Phobius"/>
    </source>
</evidence>
<dbReference type="RefSeq" id="XP_067714475.1">
    <property type="nucleotide sequence ID" value="XM_067858374.1"/>
</dbReference>
<evidence type="ECO:0000313" key="3">
    <source>
        <dbReference type="Proteomes" id="UP001497744"/>
    </source>
</evidence>
<keyword evidence="3" id="KW-1185">Reference proteome</keyword>
<keyword evidence="1" id="KW-0812">Transmembrane</keyword>
<organism evidence="2 3">
    <name type="scientific">Babesia caballi</name>
    <dbReference type="NCBI Taxonomy" id="5871"/>
    <lineage>
        <taxon>Eukaryota</taxon>
        <taxon>Sar</taxon>
        <taxon>Alveolata</taxon>
        <taxon>Apicomplexa</taxon>
        <taxon>Aconoidasida</taxon>
        <taxon>Piroplasmida</taxon>
        <taxon>Babesiidae</taxon>
        <taxon>Babesia</taxon>
    </lineage>
</organism>
<reference evidence="2 3" key="1">
    <citation type="submission" date="2021-06" db="EMBL/GenBank/DDBJ databases">
        <title>Genome sequence of Babesia caballi.</title>
        <authorList>
            <person name="Yamagishi J."/>
            <person name="Kidaka T."/>
            <person name="Ochi A."/>
        </authorList>
    </citation>
    <scope>NUCLEOTIDE SEQUENCE [LARGE SCALE GENOMIC DNA]</scope>
    <source>
        <strain evidence="2">USDA-D6B2</strain>
    </source>
</reference>
<keyword evidence="1" id="KW-0472">Membrane</keyword>
<gene>
    <name evidence="2" type="ORF">BcabD6B2_18410</name>
</gene>
<dbReference type="InterPro" id="IPR024751">
    <property type="entry name" value="VESA1"/>
</dbReference>
<keyword evidence="1" id="KW-1133">Transmembrane helix</keyword>
<feature type="transmembrane region" description="Helical" evidence="1">
    <location>
        <begin position="949"/>
        <end position="967"/>
    </location>
</feature>
<dbReference type="Pfam" id="PF12785">
    <property type="entry name" value="VESA1_N"/>
    <property type="match status" value="1"/>
</dbReference>
<sequence>MNIHTEKKVQCSRTDIMVADKRKNRITIVCNAVLNFVIRFLEGLCGIKELSDKPHKQKVLDVIGNLRKCVGTGQVPKGFKDLVGKIGEKVKQGFDKKVNSSKGDNEKLNAVFSALKGIIEKISSSVHQSHKVDDEAQNVQNYIDAIELKQDGSGNFQSLNDNLQKLLGELKSKADDQSAALDTRTLTSFTKVKPDSINRDIHTLRTESKFKNYANAAVFTAVRDAATAFLAEIKEPVKYTSYYDKSNNPHAEWNSVSDAEKAKCAKIFLGCLPLYYQALTYIYWGCHDNGGRWRNLTLANGAMRSYFDSQGLLPTFVESSRTGTHIAESALGRFSEFGTAASPPLSSSPFTYASFAEKLQEKVNNAGQVSSECPLSVLFYGASCYFRYQQIKNADKASKSPKTIREMLYFLAALQFSSAYDELNNHIGTVLQQKLNVADSGLSTADNTLSAADLKSHLASTFLLPPAFIGVIQEPTTSGDPWLHSHFSNSQFNLSIPSSGATLFSTISNYAYALQFQLHFLYQQCNNSYTKACGWNQCSFGQSVNSDLQNQIVESHICPTGCTSAGGVGSHDHTNGDCQHAGCGQDTNKPSPLQAVLTDRLKGFSRSHHSDPSNHLASCSGYLCHVPMGFESHRRDGSSLQGGHISLSLKPYCGSHNTPFRQLSGKLTCLCKRAPRSLGDLFGFYGQVTGQLFNDVKTKDNDPSNQLSDALSQLVKKLTTVKSGLLYDSITENVKAIGRHFFGLSWHCHRKNSWQTVKRSGANGYCNDHTSNKACDLMSLYDSECTQNRATCGKYLEPLVTSSGATFANGFAFTCLSWAAYLTDDLYESLQEFLESFNDLKCTGCKNKCRSHSSSGHGSQSSCKCRSVVECSDVLPHLYANGFSFHNAFWLRGRYYDNQKWQDNTNNRSCEHFHTQLLSVINGKPLQDLFESIDSFLYLFRFYFFYNQSAFWTIYVCIILYTFFFLLDTLHLRSHLHFPSSNSIPPVSLLGTGKAPALTKLTKLTYVMP</sequence>
<name>A0AAV4LRF8_BABCB</name>